<dbReference type="Proteomes" id="UP000288943">
    <property type="component" value="Chromosome"/>
</dbReference>
<feature type="chain" id="PRO_5019195160" evidence="1">
    <location>
        <begin position="25"/>
        <end position="239"/>
    </location>
</feature>
<feature type="signal peptide" evidence="1">
    <location>
        <begin position="1"/>
        <end position="24"/>
    </location>
</feature>
<dbReference type="Pfam" id="PF07833">
    <property type="entry name" value="Cu_amine_oxidN1"/>
    <property type="match status" value="1"/>
</dbReference>
<dbReference type="RefSeq" id="WP_042230265.1">
    <property type="nucleotide sequence ID" value="NZ_CP026520.1"/>
</dbReference>
<dbReference type="EMBL" id="JAMDMJ010000003">
    <property type="protein sequence ID" value="MCY9594783.1"/>
    <property type="molecule type" value="Genomic_DNA"/>
</dbReference>
<name>A0A410X1N8_9BACL</name>
<dbReference type="SUPFAM" id="SSF55383">
    <property type="entry name" value="Copper amine oxidase, domain N"/>
    <property type="match status" value="1"/>
</dbReference>
<feature type="domain" description="Copper amine oxidase-like N-terminal" evidence="2">
    <location>
        <begin position="58"/>
        <end position="94"/>
    </location>
</feature>
<evidence type="ECO:0000313" key="5">
    <source>
        <dbReference type="Proteomes" id="UP000288943"/>
    </source>
</evidence>
<evidence type="ECO:0000313" key="6">
    <source>
        <dbReference type="Proteomes" id="UP001527202"/>
    </source>
</evidence>
<dbReference type="KEGG" id="pchi:PC41400_23760"/>
<accession>A0A410X1N8</accession>
<organism evidence="4 5">
    <name type="scientific">Paenibacillus chitinolyticus</name>
    <dbReference type="NCBI Taxonomy" id="79263"/>
    <lineage>
        <taxon>Bacteria</taxon>
        <taxon>Bacillati</taxon>
        <taxon>Bacillota</taxon>
        <taxon>Bacilli</taxon>
        <taxon>Bacillales</taxon>
        <taxon>Paenibacillaceae</taxon>
        <taxon>Paenibacillus</taxon>
    </lineage>
</organism>
<evidence type="ECO:0000313" key="3">
    <source>
        <dbReference type="EMBL" id="MCY9594783.1"/>
    </source>
</evidence>
<dbReference type="EMBL" id="CP026520">
    <property type="protein sequence ID" value="QAV20528.1"/>
    <property type="molecule type" value="Genomic_DNA"/>
</dbReference>
<proteinExistence type="predicted"/>
<dbReference type="AlphaFoldDB" id="A0A410X1N8"/>
<sequence length="239" mass="25737">MKKKYMALLGACGLAAVLGATSYAAGGVEKIEAYLNPDIKITLNNEAWTAKNGEGKALAPVIIDGTSYVPAKAVVEAMGGQVQWNNDTKTIAITSVPGKEAPVFTPQSGETDRDKQIAQKIAEIKEKLKLGLTREEVAARLQVKLENATDNGDVENGSDSFSKVDYFKEAGYERPEGTPDHVIDYEGLNNKKVGASLFIGWKNDKLHFYSISYVNPADKKVHLFVVGLDGTSEDSPAAN</sequence>
<keyword evidence="1" id="KW-0732">Signal</keyword>
<reference evidence="3 6" key="2">
    <citation type="submission" date="2022-05" db="EMBL/GenBank/DDBJ databases">
        <title>Genome Sequencing of Bee-Associated Microbes.</title>
        <authorList>
            <person name="Dunlap C."/>
        </authorList>
    </citation>
    <scope>NUCLEOTIDE SEQUENCE [LARGE SCALE GENOMIC DNA]</scope>
    <source>
        <strain evidence="3 6">NRRL B-23120</strain>
    </source>
</reference>
<dbReference type="InterPro" id="IPR012854">
    <property type="entry name" value="Cu_amine_oxidase-like_N"/>
</dbReference>
<evidence type="ECO:0000256" key="1">
    <source>
        <dbReference type="SAM" id="SignalP"/>
    </source>
</evidence>
<evidence type="ECO:0000259" key="2">
    <source>
        <dbReference type="Pfam" id="PF07833"/>
    </source>
</evidence>
<reference evidence="4 5" key="1">
    <citation type="submission" date="2018-01" db="EMBL/GenBank/DDBJ databases">
        <title>The whole genome sequencing and assembly of Paenibacillus chitinolyticus KCCM 41400 strain.</title>
        <authorList>
            <person name="Kim J.-Y."/>
            <person name="Park M.-K."/>
            <person name="Lee Y.-J."/>
            <person name="Yi H."/>
            <person name="Bahn Y.-S."/>
            <person name="Kim J.F."/>
            <person name="Lee D.-W."/>
        </authorList>
    </citation>
    <scope>NUCLEOTIDE SEQUENCE [LARGE SCALE GENOMIC DNA]</scope>
    <source>
        <strain evidence="4 5">KCCM 41400</strain>
    </source>
</reference>
<dbReference type="Proteomes" id="UP001527202">
    <property type="component" value="Unassembled WGS sequence"/>
</dbReference>
<protein>
    <submittedName>
        <fullName evidence="3">Copper amine oxidase N-terminal domain-containing protein</fullName>
    </submittedName>
</protein>
<gene>
    <name evidence="3" type="ORF">M5X16_03220</name>
    <name evidence="4" type="ORF">PC41400_23760</name>
</gene>
<dbReference type="OrthoDB" id="337615at2"/>
<keyword evidence="6" id="KW-1185">Reference proteome</keyword>
<evidence type="ECO:0000313" key="4">
    <source>
        <dbReference type="EMBL" id="QAV20528.1"/>
    </source>
</evidence>
<dbReference type="InterPro" id="IPR036582">
    <property type="entry name" value="Mao_N_sf"/>
</dbReference>
<dbReference type="GeneID" id="95377813"/>